<evidence type="ECO:0000313" key="9">
    <source>
        <dbReference type="Proteomes" id="UP000054359"/>
    </source>
</evidence>
<keyword evidence="2" id="KW-0548">Nucleotidyltransferase</keyword>
<evidence type="ECO:0000256" key="1">
    <source>
        <dbReference type="ARBA" id="ARBA00022679"/>
    </source>
</evidence>
<gene>
    <name evidence="8" type="ORF">X975_20389</name>
</gene>
<keyword evidence="4" id="KW-0255">Endonuclease</keyword>
<organism evidence="8 9">
    <name type="scientific">Stegodyphus mimosarum</name>
    <name type="common">African social velvet spider</name>
    <dbReference type="NCBI Taxonomy" id="407821"/>
    <lineage>
        <taxon>Eukaryota</taxon>
        <taxon>Metazoa</taxon>
        <taxon>Ecdysozoa</taxon>
        <taxon>Arthropoda</taxon>
        <taxon>Chelicerata</taxon>
        <taxon>Arachnida</taxon>
        <taxon>Araneae</taxon>
        <taxon>Araneomorphae</taxon>
        <taxon>Entelegynae</taxon>
        <taxon>Eresoidea</taxon>
        <taxon>Eresidae</taxon>
        <taxon>Stegodyphus</taxon>
    </lineage>
</organism>
<accession>A0A087U731</accession>
<protein>
    <submittedName>
        <fullName evidence="8">Retrovirus-related Pol polyprotein from transposon 297</fullName>
    </submittedName>
</protein>
<keyword evidence="6" id="KW-0695">RNA-directed DNA polymerase</keyword>
<evidence type="ECO:0000256" key="5">
    <source>
        <dbReference type="ARBA" id="ARBA00022801"/>
    </source>
</evidence>
<keyword evidence="5" id="KW-0378">Hydrolase</keyword>
<dbReference type="InterPro" id="IPR043502">
    <property type="entry name" value="DNA/RNA_pol_sf"/>
</dbReference>
<dbReference type="PANTHER" id="PTHR34072">
    <property type="entry name" value="ENZYMATIC POLYPROTEIN-RELATED"/>
    <property type="match status" value="1"/>
</dbReference>
<dbReference type="Proteomes" id="UP000054359">
    <property type="component" value="Unassembled WGS sequence"/>
</dbReference>
<sequence length="309" mass="35771">MAARTQSAETTQLPEQPLKIRIHDVMPRFNPKEDEISLFLMLFEPHAKIMNTPAENQVTGLIPLLPHDIVQLIAKELEEDAKKYEYVKILLLQRFKLSAEKFRQLFNKHQKSTEVCLPLAEVEINCELGHIKTKAAVVTNDPGRYVLGNKSAEWFKDKPFFNLERVNALLTRSQVKRSREEDRSKETEMEKLEELSFIEIDEDILPQADEEDMEIKRAPDFNKEFILQTDASDSGMGVILAQKDERDNEHPVLYLSKQFTETEEKSSPTEKKCAAIIFAVKKLQCYLDEHTKFLIMTDPNPLVGEFYLE</sequence>
<feature type="non-terminal residue" evidence="8">
    <location>
        <position position="309"/>
    </location>
</feature>
<dbReference type="GO" id="GO:0016787">
    <property type="term" value="F:hydrolase activity"/>
    <property type="evidence" value="ECO:0007669"/>
    <property type="project" value="UniProtKB-KW"/>
</dbReference>
<reference evidence="8 9" key="1">
    <citation type="submission" date="2013-11" db="EMBL/GenBank/DDBJ databases">
        <title>Genome sequencing of Stegodyphus mimosarum.</title>
        <authorList>
            <person name="Bechsgaard J."/>
        </authorList>
    </citation>
    <scope>NUCLEOTIDE SEQUENCE [LARGE SCALE GENOMIC DNA]</scope>
</reference>
<evidence type="ECO:0000259" key="7">
    <source>
        <dbReference type="Pfam" id="PF17917"/>
    </source>
</evidence>
<evidence type="ECO:0000313" key="8">
    <source>
        <dbReference type="EMBL" id="KFM73170.1"/>
    </source>
</evidence>
<keyword evidence="3" id="KW-0540">Nuclease</keyword>
<evidence type="ECO:0000256" key="4">
    <source>
        <dbReference type="ARBA" id="ARBA00022759"/>
    </source>
</evidence>
<dbReference type="SUPFAM" id="SSF56672">
    <property type="entry name" value="DNA/RNA polymerases"/>
    <property type="match status" value="1"/>
</dbReference>
<dbReference type="Gene3D" id="3.10.20.370">
    <property type="match status" value="1"/>
</dbReference>
<dbReference type="PANTHER" id="PTHR34072:SF52">
    <property type="entry name" value="RIBONUCLEASE H"/>
    <property type="match status" value="1"/>
</dbReference>
<dbReference type="GO" id="GO:0003964">
    <property type="term" value="F:RNA-directed DNA polymerase activity"/>
    <property type="evidence" value="ECO:0007669"/>
    <property type="project" value="UniProtKB-KW"/>
</dbReference>
<dbReference type="STRING" id="407821.A0A087U731"/>
<name>A0A087U731_STEMI</name>
<dbReference type="AlphaFoldDB" id="A0A087U731"/>
<dbReference type="GO" id="GO:0004519">
    <property type="term" value="F:endonuclease activity"/>
    <property type="evidence" value="ECO:0007669"/>
    <property type="project" value="UniProtKB-KW"/>
</dbReference>
<evidence type="ECO:0000256" key="2">
    <source>
        <dbReference type="ARBA" id="ARBA00022695"/>
    </source>
</evidence>
<evidence type="ECO:0000256" key="6">
    <source>
        <dbReference type="ARBA" id="ARBA00022918"/>
    </source>
</evidence>
<evidence type="ECO:0000256" key="3">
    <source>
        <dbReference type="ARBA" id="ARBA00022722"/>
    </source>
</evidence>
<proteinExistence type="predicted"/>
<keyword evidence="9" id="KW-1185">Reference proteome</keyword>
<dbReference type="Pfam" id="PF17917">
    <property type="entry name" value="RT_RNaseH"/>
    <property type="match status" value="1"/>
</dbReference>
<dbReference type="OrthoDB" id="6515636at2759"/>
<dbReference type="InterPro" id="IPR041373">
    <property type="entry name" value="RT_RNaseH"/>
</dbReference>
<keyword evidence="1" id="KW-0808">Transferase</keyword>
<feature type="domain" description="Reverse transcriptase RNase H-like" evidence="7">
    <location>
        <begin position="220"/>
        <end position="302"/>
    </location>
</feature>
<dbReference type="EMBL" id="KK118520">
    <property type="protein sequence ID" value="KFM73170.1"/>
    <property type="molecule type" value="Genomic_DNA"/>
</dbReference>